<evidence type="ECO:0000313" key="12">
    <source>
        <dbReference type="Proteomes" id="UP000546970"/>
    </source>
</evidence>
<dbReference type="FunFam" id="1.10.10.10:FF:000214">
    <property type="entry name" value="Methylated-DNA--protein-cysteine methyltransferase"/>
    <property type="match status" value="1"/>
</dbReference>
<comment type="catalytic activity">
    <reaction evidence="1 9">
        <text>a 4-O-methyl-thymidine in DNA + L-cysteinyl-[protein] = a thymidine in DNA + S-methyl-L-cysteinyl-[protein]</text>
        <dbReference type="Rhea" id="RHEA:53428"/>
        <dbReference type="Rhea" id="RHEA-COMP:10131"/>
        <dbReference type="Rhea" id="RHEA-COMP:10132"/>
        <dbReference type="Rhea" id="RHEA-COMP:13555"/>
        <dbReference type="Rhea" id="RHEA-COMP:13556"/>
        <dbReference type="ChEBI" id="CHEBI:29950"/>
        <dbReference type="ChEBI" id="CHEBI:82612"/>
        <dbReference type="ChEBI" id="CHEBI:137386"/>
        <dbReference type="ChEBI" id="CHEBI:137387"/>
        <dbReference type="EC" id="2.1.1.63"/>
    </reaction>
</comment>
<dbReference type="RefSeq" id="WP_138378079.1">
    <property type="nucleotide sequence ID" value="NZ_JABBCP010000001.1"/>
</dbReference>
<dbReference type="GO" id="GO:0005737">
    <property type="term" value="C:cytoplasm"/>
    <property type="evidence" value="ECO:0007669"/>
    <property type="project" value="UniProtKB-SubCell"/>
</dbReference>
<comment type="caution">
    <text evidence="11">The sequence shown here is derived from an EMBL/GenBank/DDBJ whole genome shotgun (WGS) entry which is preliminary data.</text>
</comment>
<gene>
    <name evidence="11" type="ORF">HF320_01210</name>
</gene>
<dbReference type="InterPro" id="IPR036388">
    <property type="entry name" value="WH-like_DNA-bd_sf"/>
</dbReference>
<dbReference type="EMBL" id="JABBCP010000001">
    <property type="protein sequence ID" value="NMF54954.1"/>
    <property type="molecule type" value="Genomic_DNA"/>
</dbReference>
<feature type="active site" description="Nucleophile; methyl group acceptor" evidence="9">
    <location>
        <position position="141"/>
    </location>
</feature>
<comment type="similarity">
    <text evidence="2 9">Belongs to the MGMT family.</text>
</comment>
<name>A0A7X9UAI0_9ACTN</name>
<evidence type="ECO:0000256" key="3">
    <source>
        <dbReference type="ARBA" id="ARBA00022490"/>
    </source>
</evidence>
<dbReference type="InterPro" id="IPR001497">
    <property type="entry name" value="MethylDNA_cys_MeTrfase_AS"/>
</dbReference>
<dbReference type="InterPro" id="IPR023546">
    <property type="entry name" value="MGMT"/>
</dbReference>
<dbReference type="NCBIfam" id="TIGR00589">
    <property type="entry name" value="ogt"/>
    <property type="match status" value="1"/>
</dbReference>
<dbReference type="InterPro" id="IPR014048">
    <property type="entry name" value="MethylDNA_cys_MeTrfase_DNA-bd"/>
</dbReference>
<dbReference type="GO" id="GO:0003908">
    <property type="term" value="F:methylated-DNA-[protein]-cysteine S-methyltransferase activity"/>
    <property type="evidence" value="ECO:0007669"/>
    <property type="project" value="UniProtKB-UniRule"/>
</dbReference>
<dbReference type="SUPFAM" id="SSF53155">
    <property type="entry name" value="Methylated DNA-protein cysteine methyltransferase domain"/>
    <property type="match status" value="1"/>
</dbReference>
<evidence type="ECO:0000313" key="11">
    <source>
        <dbReference type="EMBL" id="NMF54954.1"/>
    </source>
</evidence>
<keyword evidence="4 9" id="KW-0489">Methyltransferase</keyword>
<feature type="domain" description="Methylated-DNA-[protein]-cysteine S-methyltransferase DNA binding" evidence="10">
    <location>
        <begin position="81"/>
        <end position="169"/>
    </location>
</feature>
<dbReference type="PANTHER" id="PTHR10815:SF5">
    <property type="entry name" value="METHYLATED-DNA--PROTEIN-CYSTEINE METHYLTRANSFERASE"/>
    <property type="match status" value="1"/>
</dbReference>
<keyword evidence="12" id="KW-1185">Reference proteome</keyword>
<dbReference type="SUPFAM" id="SSF46767">
    <property type="entry name" value="Methylated DNA-protein cysteine methyltransferase, C-terminal domain"/>
    <property type="match status" value="1"/>
</dbReference>
<dbReference type="Gene3D" id="3.30.160.70">
    <property type="entry name" value="Methylated DNA-protein cysteine methyltransferase domain"/>
    <property type="match status" value="1"/>
</dbReference>
<dbReference type="Proteomes" id="UP000546970">
    <property type="component" value="Unassembled WGS sequence"/>
</dbReference>
<reference evidence="11 12" key="1">
    <citation type="submission" date="2020-04" db="EMBL/GenBank/DDBJ databases">
        <title>Collinsella sp. KGMB02528 nov., an anaerobic actinobacterium isolated from human feces.</title>
        <authorList>
            <person name="Han K.-I."/>
            <person name="Eom M.K."/>
            <person name="Kim J.-S."/>
            <person name="Lee K.C."/>
            <person name="Suh M.K."/>
            <person name="Park S.-H."/>
            <person name="Lee J.H."/>
            <person name="Kang S.W."/>
            <person name="Park J.-E."/>
            <person name="Oh B.S."/>
            <person name="Yu S.Y."/>
            <person name="Choi S.-H."/>
            <person name="Lee D.H."/>
            <person name="Yoon H."/>
            <person name="Kim B.-Y."/>
            <person name="Lee J.H."/>
            <person name="Lee J.-S."/>
        </authorList>
    </citation>
    <scope>NUCLEOTIDE SEQUENCE [LARGE SCALE GENOMIC DNA]</scope>
    <source>
        <strain evidence="11 12">KGMB02528</strain>
    </source>
</reference>
<dbReference type="CDD" id="cd06445">
    <property type="entry name" value="ATase"/>
    <property type="match status" value="1"/>
</dbReference>
<dbReference type="HAMAP" id="MF_00772">
    <property type="entry name" value="OGT"/>
    <property type="match status" value="1"/>
</dbReference>
<comment type="function">
    <text evidence="9">Involved in the cellular defense against the biological effects of O6-methylguanine (O6-MeG) and O4-methylthymine (O4-MeT) in DNA. Repairs the methylated nucleobase in DNA by stoichiometrically transferring the methyl group to a cysteine residue in the enzyme. This is a suicide reaction: the enzyme is irreversibly inactivated.</text>
</comment>
<evidence type="ECO:0000256" key="4">
    <source>
        <dbReference type="ARBA" id="ARBA00022603"/>
    </source>
</evidence>
<keyword evidence="3 9" id="KW-0963">Cytoplasm</keyword>
<proteinExistence type="inferred from homology"/>
<dbReference type="InterPro" id="IPR036631">
    <property type="entry name" value="MGMT_N_sf"/>
</dbReference>
<dbReference type="AlphaFoldDB" id="A0A7X9UAI0"/>
<evidence type="ECO:0000256" key="9">
    <source>
        <dbReference type="HAMAP-Rule" id="MF_00772"/>
    </source>
</evidence>
<dbReference type="EC" id="2.1.1.63" evidence="9"/>
<evidence type="ECO:0000256" key="5">
    <source>
        <dbReference type="ARBA" id="ARBA00022679"/>
    </source>
</evidence>
<comment type="catalytic activity">
    <reaction evidence="8 9">
        <text>a 6-O-methyl-2'-deoxyguanosine in DNA + L-cysteinyl-[protein] = S-methyl-L-cysteinyl-[protein] + a 2'-deoxyguanosine in DNA</text>
        <dbReference type="Rhea" id="RHEA:24000"/>
        <dbReference type="Rhea" id="RHEA-COMP:10131"/>
        <dbReference type="Rhea" id="RHEA-COMP:10132"/>
        <dbReference type="Rhea" id="RHEA-COMP:11367"/>
        <dbReference type="Rhea" id="RHEA-COMP:11368"/>
        <dbReference type="ChEBI" id="CHEBI:29950"/>
        <dbReference type="ChEBI" id="CHEBI:82612"/>
        <dbReference type="ChEBI" id="CHEBI:85445"/>
        <dbReference type="ChEBI" id="CHEBI:85448"/>
        <dbReference type="EC" id="2.1.1.63"/>
    </reaction>
</comment>
<dbReference type="Pfam" id="PF01035">
    <property type="entry name" value="DNA_binding_1"/>
    <property type="match status" value="1"/>
</dbReference>
<evidence type="ECO:0000256" key="7">
    <source>
        <dbReference type="ARBA" id="ARBA00023204"/>
    </source>
</evidence>
<protein>
    <recommendedName>
        <fullName evidence="9">Methylated-DNA--protein-cysteine methyltransferase</fullName>
        <ecNumber evidence="9">2.1.1.63</ecNumber>
    </recommendedName>
    <alternativeName>
        <fullName evidence="9">6-O-methylguanine-DNA methyltransferase</fullName>
        <shortName evidence="9">MGMT</shortName>
    </alternativeName>
    <alternativeName>
        <fullName evidence="9">O-6-methylguanine-DNA-alkyltransferase</fullName>
    </alternativeName>
</protein>
<keyword evidence="5 9" id="KW-0808">Transferase</keyword>
<sequence>MITKSYRSPLGMITLAADARGLTGLWFEGQAHYGATLDGEGVPNGLGSASAVLDYTWAWLDTFFAGRAPAYTPPLHLIGTPFQLEVWGVLQGVPRGSTVTYSWVADEICRRRLAAGDERSTSPRAVGGAVGRNPVSIIVPCHRVVGANGALTGYAGGLDRKKWLLDVEKRFCNDAGARL</sequence>
<evidence type="ECO:0000256" key="2">
    <source>
        <dbReference type="ARBA" id="ARBA00008711"/>
    </source>
</evidence>
<comment type="subcellular location">
    <subcellularLocation>
        <location evidence="9">Cytoplasm</location>
    </subcellularLocation>
</comment>
<evidence type="ECO:0000259" key="10">
    <source>
        <dbReference type="Pfam" id="PF01035"/>
    </source>
</evidence>
<evidence type="ECO:0000256" key="8">
    <source>
        <dbReference type="ARBA" id="ARBA00049348"/>
    </source>
</evidence>
<evidence type="ECO:0000256" key="1">
    <source>
        <dbReference type="ARBA" id="ARBA00001286"/>
    </source>
</evidence>
<keyword evidence="7 9" id="KW-0234">DNA repair</keyword>
<dbReference type="InterPro" id="IPR036217">
    <property type="entry name" value="MethylDNA_cys_MeTrfase_DNAb"/>
</dbReference>
<accession>A0A7X9UAI0</accession>
<dbReference type="PANTHER" id="PTHR10815">
    <property type="entry name" value="METHYLATED-DNA--PROTEIN-CYSTEINE METHYLTRANSFERASE"/>
    <property type="match status" value="1"/>
</dbReference>
<comment type="miscellaneous">
    <text evidence="9">This enzyme catalyzes only one turnover and therefore is not strictly catalytic. According to one definition, an enzyme is a biocatalyst that acts repeatedly and over many reaction cycles.</text>
</comment>
<dbReference type="Gene3D" id="1.10.10.10">
    <property type="entry name" value="Winged helix-like DNA-binding domain superfamily/Winged helix DNA-binding domain"/>
    <property type="match status" value="1"/>
</dbReference>
<keyword evidence="6 9" id="KW-0227">DNA damage</keyword>
<evidence type="ECO:0000256" key="6">
    <source>
        <dbReference type="ARBA" id="ARBA00022763"/>
    </source>
</evidence>
<dbReference type="GO" id="GO:0006307">
    <property type="term" value="P:DNA alkylation repair"/>
    <property type="evidence" value="ECO:0007669"/>
    <property type="project" value="UniProtKB-UniRule"/>
</dbReference>
<dbReference type="PROSITE" id="PS00374">
    <property type="entry name" value="MGMT"/>
    <property type="match status" value="1"/>
</dbReference>
<dbReference type="GO" id="GO:0032259">
    <property type="term" value="P:methylation"/>
    <property type="evidence" value="ECO:0007669"/>
    <property type="project" value="UniProtKB-KW"/>
</dbReference>
<organism evidence="11 12">
    <name type="scientific">Collinsella acetigenes</name>
    <dbReference type="NCBI Taxonomy" id="2713419"/>
    <lineage>
        <taxon>Bacteria</taxon>
        <taxon>Bacillati</taxon>
        <taxon>Actinomycetota</taxon>
        <taxon>Coriobacteriia</taxon>
        <taxon>Coriobacteriales</taxon>
        <taxon>Coriobacteriaceae</taxon>
        <taxon>Collinsella</taxon>
    </lineage>
</organism>